<accession>A0A3B0XIY1</accession>
<protein>
    <recommendedName>
        <fullName evidence="1">HTH cro/C1-type domain-containing protein</fullName>
    </recommendedName>
</protein>
<organism evidence="2">
    <name type="scientific">hydrothermal vent metagenome</name>
    <dbReference type="NCBI Taxonomy" id="652676"/>
    <lineage>
        <taxon>unclassified sequences</taxon>
        <taxon>metagenomes</taxon>
        <taxon>ecological metagenomes</taxon>
    </lineage>
</organism>
<dbReference type="PROSITE" id="PS50943">
    <property type="entry name" value="HTH_CROC1"/>
    <property type="match status" value="1"/>
</dbReference>
<dbReference type="Pfam" id="PF13560">
    <property type="entry name" value="HTH_31"/>
    <property type="match status" value="1"/>
</dbReference>
<sequence length="102" mass="11951">MFQDSEKQLLALGEFFRIARKRRGWRQEDVAQRLNLSIDTIKRAEKGVKGVSIGYVLDLLSLYNRLESFREMIDPNKDSVGISLEMERLPKRVAGQKYDRDF</sequence>
<reference evidence="2" key="1">
    <citation type="submission" date="2018-06" db="EMBL/GenBank/DDBJ databases">
        <authorList>
            <person name="Zhirakovskaya E."/>
        </authorList>
    </citation>
    <scope>NUCLEOTIDE SEQUENCE</scope>
</reference>
<dbReference type="Gene3D" id="1.10.260.40">
    <property type="entry name" value="lambda repressor-like DNA-binding domains"/>
    <property type="match status" value="1"/>
</dbReference>
<dbReference type="SMART" id="SM00530">
    <property type="entry name" value="HTH_XRE"/>
    <property type="match status" value="1"/>
</dbReference>
<gene>
    <name evidence="2" type="ORF">MNBD_GAMMA07-1578</name>
</gene>
<dbReference type="GO" id="GO:0003677">
    <property type="term" value="F:DNA binding"/>
    <property type="evidence" value="ECO:0007669"/>
    <property type="project" value="InterPro"/>
</dbReference>
<dbReference type="InterPro" id="IPR010982">
    <property type="entry name" value="Lambda_DNA-bd_dom_sf"/>
</dbReference>
<name>A0A3B0XIY1_9ZZZZ</name>
<dbReference type="InterPro" id="IPR001387">
    <property type="entry name" value="Cro/C1-type_HTH"/>
</dbReference>
<proteinExistence type="predicted"/>
<evidence type="ECO:0000259" key="1">
    <source>
        <dbReference type="PROSITE" id="PS50943"/>
    </source>
</evidence>
<feature type="domain" description="HTH cro/C1-type" evidence="1">
    <location>
        <begin position="16"/>
        <end position="69"/>
    </location>
</feature>
<dbReference type="EMBL" id="UOFF01000238">
    <property type="protein sequence ID" value="VAW56486.1"/>
    <property type="molecule type" value="Genomic_DNA"/>
</dbReference>
<dbReference type="CDD" id="cd00093">
    <property type="entry name" value="HTH_XRE"/>
    <property type="match status" value="1"/>
</dbReference>
<dbReference type="AlphaFoldDB" id="A0A3B0XIY1"/>
<evidence type="ECO:0000313" key="2">
    <source>
        <dbReference type="EMBL" id="VAW56486.1"/>
    </source>
</evidence>
<dbReference type="SUPFAM" id="SSF47413">
    <property type="entry name" value="lambda repressor-like DNA-binding domains"/>
    <property type="match status" value="1"/>
</dbReference>